<evidence type="ECO:0000313" key="3">
    <source>
        <dbReference type="Proteomes" id="UP001501442"/>
    </source>
</evidence>
<reference evidence="3" key="1">
    <citation type="journal article" date="2019" name="Int. J. Syst. Evol. Microbiol.">
        <title>The Global Catalogue of Microorganisms (GCM) 10K type strain sequencing project: providing services to taxonomists for standard genome sequencing and annotation.</title>
        <authorList>
            <consortium name="The Broad Institute Genomics Platform"/>
            <consortium name="The Broad Institute Genome Sequencing Center for Infectious Disease"/>
            <person name="Wu L."/>
            <person name="Ma J."/>
        </authorList>
    </citation>
    <scope>NUCLEOTIDE SEQUENCE [LARGE SCALE GENOMIC DNA]</scope>
    <source>
        <strain evidence="3">JCM 17939</strain>
    </source>
</reference>
<protein>
    <submittedName>
        <fullName evidence="2">Uncharacterized protein</fullName>
    </submittedName>
</protein>
<keyword evidence="3" id="KW-1185">Reference proteome</keyword>
<name>A0ABP8UNR4_9ACTN</name>
<dbReference type="EMBL" id="BAABHK010000013">
    <property type="protein sequence ID" value="GAA4634400.1"/>
    <property type="molecule type" value="Genomic_DNA"/>
</dbReference>
<proteinExistence type="predicted"/>
<sequence>MVAAALYSGRPSDRRRADGTRDVGLVRRIPEVTACRRYEGSAEAGLAPKHMFGIISPEARCRCAGGIVTPSDS</sequence>
<feature type="compositionally biased region" description="Basic and acidic residues" evidence="1">
    <location>
        <begin position="11"/>
        <end position="21"/>
    </location>
</feature>
<gene>
    <name evidence="2" type="ORF">GCM10023196_075780</name>
</gene>
<feature type="region of interest" description="Disordered" evidence="1">
    <location>
        <begin position="1"/>
        <end position="21"/>
    </location>
</feature>
<dbReference type="Proteomes" id="UP001501442">
    <property type="component" value="Unassembled WGS sequence"/>
</dbReference>
<accession>A0ABP8UNR4</accession>
<comment type="caution">
    <text evidence="2">The sequence shown here is derived from an EMBL/GenBank/DDBJ whole genome shotgun (WGS) entry which is preliminary data.</text>
</comment>
<evidence type="ECO:0000313" key="2">
    <source>
        <dbReference type="EMBL" id="GAA4634400.1"/>
    </source>
</evidence>
<organism evidence="2 3">
    <name type="scientific">Actinoallomurus vinaceus</name>
    <dbReference type="NCBI Taxonomy" id="1080074"/>
    <lineage>
        <taxon>Bacteria</taxon>
        <taxon>Bacillati</taxon>
        <taxon>Actinomycetota</taxon>
        <taxon>Actinomycetes</taxon>
        <taxon>Streptosporangiales</taxon>
        <taxon>Thermomonosporaceae</taxon>
        <taxon>Actinoallomurus</taxon>
    </lineage>
</organism>
<evidence type="ECO:0000256" key="1">
    <source>
        <dbReference type="SAM" id="MobiDB-lite"/>
    </source>
</evidence>